<evidence type="ECO:0000256" key="1">
    <source>
        <dbReference type="SAM" id="MobiDB-lite"/>
    </source>
</evidence>
<organism evidence="3 4">
    <name type="scientific">Limnofasciculus baicalensis BBK-W-15</name>
    <dbReference type="NCBI Taxonomy" id="2699891"/>
    <lineage>
        <taxon>Bacteria</taxon>
        <taxon>Bacillati</taxon>
        <taxon>Cyanobacteriota</taxon>
        <taxon>Cyanophyceae</taxon>
        <taxon>Coleofasciculales</taxon>
        <taxon>Coleofasciculaceae</taxon>
        <taxon>Limnofasciculus</taxon>
        <taxon>Limnofasciculus baicalensis</taxon>
    </lineage>
</organism>
<keyword evidence="2" id="KW-0472">Membrane</keyword>
<evidence type="ECO:0000256" key="2">
    <source>
        <dbReference type="SAM" id="Phobius"/>
    </source>
</evidence>
<accession>A0AAE3KN09</accession>
<reference evidence="3" key="1">
    <citation type="submission" date="2022-06" db="EMBL/GenBank/DDBJ databases">
        <title>New cyanobacteria of genus Symplocastrum in benthos of Lake Baikal.</title>
        <authorList>
            <person name="Sorokovikova E."/>
            <person name="Tikhonova I."/>
            <person name="Krasnopeev A."/>
            <person name="Evseev P."/>
            <person name="Gladkikh A."/>
            <person name="Belykh O."/>
        </authorList>
    </citation>
    <scope>NUCLEOTIDE SEQUENCE</scope>
    <source>
        <strain evidence="3">BBK-W-15</strain>
    </source>
</reference>
<dbReference type="InterPro" id="IPR010328">
    <property type="entry name" value="DUF928"/>
</dbReference>
<sequence length="245" mass="27749">MIVYFKNVLLIFLFVLVDISIYMIPTQGQINPSRQVASDLPKPPDRGSPDDRKPAGTRGDCPATSQPFTPLLPISESGFSGLTITEYPTFWFYVPYQTSSVNSGKFVLEDREGHLVYRLLFKLPKTPGFVSVTLPNTEKGLELNQQYRWVFMLNCESEQSSNPDPVLYEGVVQRVDMPAVATQLQTASLDERINLYIKHEIWYDISTDLAEIRKLPNQWDKLLNAIDLPQLKGEPIVGSVEPIQK</sequence>
<comment type="caution">
    <text evidence="3">The sequence shown here is derived from an EMBL/GenBank/DDBJ whole genome shotgun (WGS) entry which is preliminary data.</text>
</comment>
<feature type="compositionally biased region" description="Basic and acidic residues" evidence="1">
    <location>
        <begin position="42"/>
        <end position="54"/>
    </location>
</feature>
<protein>
    <submittedName>
        <fullName evidence="3">DUF928 domain-containing protein</fullName>
    </submittedName>
</protein>
<evidence type="ECO:0000313" key="4">
    <source>
        <dbReference type="Proteomes" id="UP001204953"/>
    </source>
</evidence>
<keyword evidence="4" id="KW-1185">Reference proteome</keyword>
<keyword evidence="2" id="KW-0812">Transmembrane</keyword>
<keyword evidence="2" id="KW-1133">Transmembrane helix</keyword>
<gene>
    <name evidence="3" type="ORF">NJ959_15345</name>
</gene>
<dbReference type="Pfam" id="PF06051">
    <property type="entry name" value="DUF928"/>
    <property type="match status" value="1"/>
</dbReference>
<feature type="transmembrane region" description="Helical" evidence="2">
    <location>
        <begin position="7"/>
        <end position="25"/>
    </location>
</feature>
<dbReference type="AlphaFoldDB" id="A0AAE3KN09"/>
<evidence type="ECO:0000313" key="3">
    <source>
        <dbReference type="EMBL" id="MCP2729809.1"/>
    </source>
</evidence>
<feature type="region of interest" description="Disordered" evidence="1">
    <location>
        <begin position="33"/>
        <end position="68"/>
    </location>
</feature>
<dbReference type="RefSeq" id="WP_254012583.1">
    <property type="nucleotide sequence ID" value="NZ_JAMZMM010000143.1"/>
</dbReference>
<dbReference type="EMBL" id="JAMZMM010000143">
    <property type="protein sequence ID" value="MCP2729809.1"/>
    <property type="molecule type" value="Genomic_DNA"/>
</dbReference>
<dbReference type="Proteomes" id="UP001204953">
    <property type="component" value="Unassembled WGS sequence"/>
</dbReference>
<name>A0AAE3KN09_9CYAN</name>
<proteinExistence type="predicted"/>